<dbReference type="Gene3D" id="1.20.970.10">
    <property type="entry name" value="Transferase, Pyrimidine Nucleoside Phosphorylase, Chain C"/>
    <property type="match status" value="1"/>
</dbReference>
<dbReference type="InterPro" id="IPR017459">
    <property type="entry name" value="Glycosyl_Trfase_fam3_N_dom"/>
</dbReference>
<dbReference type="Proteomes" id="UP000634206">
    <property type="component" value="Unassembled WGS sequence"/>
</dbReference>
<evidence type="ECO:0000259" key="7">
    <source>
        <dbReference type="SMART" id="SM00941"/>
    </source>
</evidence>
<dbReference type="InterPro" id="IPR017872">
    <property type="entry name" value="Pyrmidine_PPase_CS"/>
</dbReference>
<dbReference type="GO" id="GO:0006206">
    <property type="term" value="P:pyrimidine nucleobase metabolic process"/>
    <property type="evidence" value="ECO:0007669"/>
    <property type="project" value="InterPro"/>
</dbReference>
<comment type="caution">
    <text evidence="8">The sequence shown here is derived from an EMBL/GenBank/DDBJ whole genome shotgun (WGS) entry which is preliminary data.</text>
</comment>
<dbReference type="SUPFAM" id="SSF52418">
    <property type="entry name" value="Nucleoside phosphorylase/phosphoribosyltransferase catalytic domain"/>
    <property type="match status" value="1"/>
</dbReference>
<dbReference type="GO" id="GO:0006213">
    <property type="term" value="P:pyrimidine nucleoside metabolic process"/>
    <property type="evidence" value="ECO:0007669"/>
    <property type="project" value="InterPro"/>
</dbReference>
<protein>
    <recommendedName>
        <fullName evidence="3">thymidine phosphorylase</fullName>
        <ecNumber evidence="3">2.4.2.4</ecNumber>
    </recommendedName>
</protein>
<evidence type="ECO:0000313" key="9">
    <source>
        <dbReference type="Proteomes" id="UP000634206"/>
    </source>
</evidence>
<dbReference type="Pfam" id="PF00591">
    <property type="entry name" value="Glycos_transf_3"/>
    <property type="match status" value="1"/>
</dbReference>
<keyword evidence="5 8" id="KW-0808">Transferase</keyword>
<gene>
    <name evidence="8" type="primary">deoA</name>
    <name evidence="8" type="ORF">JIN83_06185</name>
</gene>
<dbReference type="SMART" id="SM00941">
    <property type="entry name" value="PYNP_C"/>
    <property type="match status" value="1"/>
</dbReference>
<dbReference type="InterPro" id="IPR013465">
    <property type="entry name" value="Thymidine_Pase"/>
</dbReference>
<evidence type="ECO:0000256" key="3">
    <source>
        <dbReference type="ARBA" id="ARBA00011892"/>
    </source>
</evidence>
<dbReference type="PANTHER" id="PTHR10515">
    <property type="entry name" value="THYMIDINE PHOSPHORYLASE"/>
    <property type="match status" value="1"/>
</dbReference>
<dbReference type="InterPro" id="IPR036320">
    <property type="entry name" value="Glycosyl_Trfase_fam3_N_dom_sf"/>
</dbReference>
<dbReference type="InterPro" id="IPR035902">
    <property type="entry name" value="Nuc_phospho_transferase"/>
</dbReference>
<organism evidence="8 9">
    <name type="scientific">Oceaniferula flava</name>
    <dbReference type="NCBI Taxonomy" id="2800421"/>
    <lineage>
        <taxon>Bacteria</taxon>
        <taxon>Pseudomonadati</taxon>
        <taxon>Verrucomicrobiota</taxon>
        <taxon>Verrucomicrobiia</taxon>
        <taxon>Verrucomicrobiales</taxon>
        <taxon>Verrucomicrobiaceae</taxon>
        <taxon>Oceaniferula</taxon>
    </lineage>
</organism>
<evidence type="ECO:0000313" key="8">
    <source>
        <dbReference type="EMBL" id="MBK1854539.1"/>
    </source>
</evidence>
<dbReference type="GO" id="GO:0004645">
    <property type="term" value="F:1,4-alpha-oligoglucan phosphorylase activity"/>
    <property type="evidence" value="ECO:0007669"/>
    <property type="project" value="InterPro"/>
</dbReference>
<dbReference type="EC" id="2.4.2.4" evidence="3"/>
<dbReference type="InterPro" id="IPR013102">
    <property type="entry name" value="PYNP_C"/>
</dbReference>
<dbReference type="NCBIfam" id="TIGR02644">
    <property type="entry name" value="Y_phosphoryl"/>
    <property type="match status" value="1"/>
</dbReference>
<dbReference type="Gene3D" id="3.90.1170.30">
    <property type="entry name" value="Pyrimidine nucleoside phosphorylase-like, C-terminal domain"/>
    <property type="match status" value="1"/>
</dbReference>
<evidence type="ECO:0000256" key="4">
    <source>
        <dbReference type="ARBA" id="ARBA00022676"/>
    </source>
</evidence>
<dbReference type="GO" id="GO:0009032">
    <property type="term" value="F:thymidine phosphorylase activity"/>
    <property type="evidence" value="ECO:0007669"/>
    <property type="project" value="UniProtKB-EC"/>
</dbReference>
<comment type="subunit">
    <text evidence="2">Homodimer.</text>
</comment>
<dbReference type="Gene3D" id="3.40.1030.10">
    <property type="entry name" value="Nucleoside phosphorylase/phosphoribosyltransferase catalytic domain"/>
    <property type="match status" value="1"/>
</dbReference>
<dbReference type="FunFam" id="3.40.1030.10:FF:000001">
    <property type="entry name" value="Thymidine phosphorylase"/>
    <property type="match status" value="1"/>
</dbReference>
<dbReference type="Pfam" id="PF07831">
    <property type="entry name" value="PYNP_C"/>
    <property type="match status" value="1"/>
</dbReference>
<dbReference type="SUPFAM" id="SSF47648">
    <property type="entry name" value="Nucleoside phosphorylase/phosphoribosyltransferase N-terminal domain"/>
    <property type="match status" value="1"/>
</dbReference>
<evidence type="ECO:0000256" key="6">
    <source>
        <dbReference type="ARBA" id="ARBA00048550"/>
    </source>
</evidence>
<sequence length="439" mass="46265">MLPQEIIRKKRDGLALTKQEIQFFAQGIADHSISEGQIAAFGMAVYFNGMSREEAADLTLAMRDTGDVLSWDAENLDGPIIDKHSTGGVGDGVSLMLGPLLAACGGYVPMISGRGLGHTGGTLDKLDSIPGYQSTPDTDRFRKTVRDCGVAIIGQTGNLAPADQRFYATRDITATVESIPLITASILSKKLAAGLDYLVMDVKTGSGAFMPTHKDSRALAQSIADVATAAGVRTTAFLTDMNQPLGSSAGNAIEVREAIDFLTGKAQNLRLKEVVFTLCAELLQLGKLAPDQSSATAMLDKALNSGQAAESFGKMVHLLGGPSDLIEKSDNHLQSAPIIKPVFAEESGYVSSMDTRQLGMAVVQMGGGRSRAEDAIDPAVGLSEFIVLGEKTDQALAVVHARTETDWETAAATVRAAMTVSDSPPEPQAVIHETLTAKS</sequence>
<evidence type="ECO:0000256" key="5">
    <source>
        <dbReference type="ARBA" id="ARBA00022679"/>
    </source>
</evidence>
<dbReference type="GO" id="GO:0005829">
    <property type="term" value="C:cytosol"/>
    <property type="evidence" value="ECO:0007669"/>
    <property type="project" value="TreeGrafter"/>
</dbReference>
<keyword evidence="4 8" id="KW-0328">Glycosyltransferase</keyword>
<dbReference type="InterPro" id="IPR000312">
    <property type="entry name" value="Glycosyl_Trfase_fam3"/>
</dbReference>
<dbReference type="InterPro" id="IPR018090">
    <property type="entry name" value="Pyrmidine_PPas_bac/euk"/>
</dbReference>
<evidence type="ECO:0000256" key="2">
    <source>
        <dbReference type="ARBA" id="ARBA00011738"/>
    </source>
</evidence>
<comment type="similarity">
    <text evidence="1">Belongs to the thymidine/pyrimidine-nucleoside phosphorylase family.</text>
</comment>
<comment type="catalytic activity">
    <reaction evidence="6">
        <text>thymidine + phosphate = 2-deoxy-alpha-D-ribose 1-phosphate + thymine</text>
        <dbReference type="Rhea" id="RHEA:16037"/>
        <dbReference type="ChEBI" id="CHEBI:17748"/>
        <dbReference type="ChEBI" id="CHEBI:17821"/>
        <dbReference type="ChEBI" id="CHEBI:43474"/>
        <dbReference type="ChEBI" id="CHEBI:57259"/>
        <dbReference type="EC" id="2.4.2.4"/>
    </reaction>
</comment>
<dbReference type="PIRSF" id="PIRSF000478">
    <property type="entry name" value="TP_PyNP"/>
    <property type="match status" value="1"/>
</dbReference>
<accession>A0AAE2SB91</accession>
<dbReference type="AlphaFoldDB" id="A0AAE2SB91"/>
<reference evidence="8" key="1">
    <citation type="submission" date="2021-01" db="EMBL/GenBank/DDBJ databases">
        <title>Modified the classification status of verrucomicrobia.</title>
        <authorList>
            <person name="Feng X."/>
        </authorList>
    </citation>
    <scope>NUCLEOTIDE SEQUENCE</scope>
    <source>
        <strain evidence="8">5K15</strain>
    </source>
</reference>
<proteinExistence type="inferred from homology"/>
<name>A0AAE2SB91_9BACT</name>
<dbReference type="RefSeq" id="WP_309489146.1">
    <property type="nucleotide sequence ID" value="NZ_JAENIG010000003.1"/>
</dbReference>
<dbReference type="InterPro" id="IPR036566">
    <property type="entry name" value="PYNP-like_C_sf"/>
</dbReference>
<dbReference type="NCBIfam" id="NF004490">
    <property type="entry name" value="PRK05820.1"/>
    <property type="match status" value="1"/>
</dbReference>
<dbReference type="Pfam" id="PF02885">
    <property type="entry name" value="Glycos_trans_3N"/>
    <property type="match status" value="1"/>
</dbReference>
<dbReference type="NCBIfam" id="TIGR02643">
    <property type="entry name" value="T_phosphoryl"/>
    <property type="match status" value="1"/>
</dbReference>
<dbReference type="SUPFAM" id="SSF54680">
    <property type="entry name" value="Pyrimidine nucleoside phosphorylase C-terminal domain"/>
    <property type="match status" value="1"/>
</dbReference>
<evidence type="ECO:0000256" key="1">
    <source>
        <dbReference type="ARBA" id="ARBA00006915"/>
    </source>
</evidence>
<dbReference type="PROSITE" id="PS00647">
    <property type="entry name" value="THYMID_PHOSPHORYLASE"/>
    <property type="match status" value="1"/>
</dbReference>
<keyword evidence="9" id="KW-1185">Reference proteome</keyword>
<dbReference type="InterPro" id="IPR000053">
    <property type="entry name" value="Thymidine/pyrmidine_PPase"/>
</dbReference>
<dbReference type="HAMAP" id="MF_01628">
    <property type="entry name" value="Thymid_phosp"/>
    <property type="match status" value="1"/>
</dbReference>
<dbReference type="EMBL" id="JAENIG010000003">
    <property type="protein sequence ID" value="MBK1854539.1"/>
    <property type="molecule type" value="Genomic_DNA"/>
</dbReference>
<feature type="domain" description="Pyrimidine nucleoside phosphorylase C-terminal" evidence="7">
    <location>
        <begin position="349"/>
        <end position="421"/>
    </location>
</feature>
<dbReference type="PANTHER" id="PTHR10515:SF0">
    <property type="entry name" value="THYMIDINE PHOSPHORYLASE"/>
    <property type="match status" value="1"/>
</dbReference>